<dbReference type="PANTHER" id="PTHR21310:SF15">
    <property type="entry name" value="AMINOGLYCOSIDE PHOSPHOTRANSFERASE DOMAIN-CONTAINING PROTEIN"/>
    <property type="match status" value="1"/>
</dbReference>
<dbReference type="SUPFAM" id="SSF56112">
    <property type="entry name" value="Protein kinase-like (PK-like)"/>
    <property type="match status" value="1"/>
</dbReference>
<dbReference type="Gene3D" id="3.90.1200.10">
    <property type="match status" value="1"/>
</dbReference>
<dbReference type="AlphaFoldDB" id="A0A1T4KIH8"/>
<keyword evidence="2" id="KW-0418">Kinase</keyword>
<dbReference type="Pfam" id="PF01636">
    <property type="entry name" value="APH"/>
    <property type="match status" value="1"/>
</dbReference>
<dbReference type="Gene3D" id="3.30.200.150">
    <property type="match status" value="1"/>
</dbReference>
<dbReference type="STRING" id="290054.SAMN02745114_00493"/>
<evidence type="ECO:0000259" key="1">
    <source>
        <dbReference type="Pfam" id="PF01636"/>
    </source>
</evidence>
<proteinExistence type="predicted"/>
<sequence length="329" mass="38699">MISRTKPDVSAEQIQIMFDNACLGKVKSYSKLGDGEYNAVFDVVTDMGKYVLKVSPLDKTGILTYEQDMMRGEVFWYAQVRTHTDVKVPYVYYKDFSHTAFPSDYFIMERMDGEQLNNAKLSAEEQRWCNEEIARITAKFHKVSNDKFGYLQNGLYDNWYLALKSMIENLIKDIERTGRHTKRGKKLLFYVEKYKDILKNVPASMVNFDLWYGNILCVKNEDSLKLIIIDPERTFWGDCIFDFANLEFDKMLDKKETTLSAYNKIAKSTVNCSKEEMIRFAFGIGYLALVQEAEKYYRYTPHHFGWWRNVFSCLFLYKNSFKILNRGLK</sequence>
<feature type="domain" description="Aminoglycoside phosphotransferase" evidence="1">
    <location>
        <begin position="30"/>
        <end position="246"/>
    </location>
</feature>
<keyword evidence="2" id="KW-0808">Transferase</keyword>
<accession>A0A1T4KIH8</accession>
<organism evidence="2 3">
    <name type="scientific">Eubacterium coprostanoligenes</name>
    <dbReference type="NCBI Taxonomy" id="290054"/>
    <lineage>
        <taxon>Bacteria</taxon>
        <taxon>Bacillati</taxon>
        <taxon>Bacillota</taxon>
        <taxon>Clostridia</taxon>
        <taxon>Eubacteriales</taxon>
        <taxon>Eubacteriaceae</taxon>
        <taxon>Eubacterium</taxon>
    </lineage>
</organism>
<gene>
    <name evidence="2" type="ORF">SAMN02745114_00493</name>
</gene>
<dbReference type="RefSeq" id="WP_078767997.1">
    <property type="nucleotide sequence ID" value="NZ_FUWW01000004.1"/>
</dbReference>
<dbReference type="PANTHER" id="PTHR21310">
    <property type="entry name" value="AMINOGLYCOSIDE PHOSPHOTRANSFERASE-RELATED-RELATED"/>
    <property type="match status" value="1"/>
</dbReference>
<evidence type="ECO:0000313" key="3">
    <source>
        <dbReference type="Proteomes" id="UP000190657"/>
    </source>
</evidence>
<dbReference type="OrthoDB" id="334783at2"/>
<dbReference type="GO" id="GO:0016301">
    <property type="term" value="F:kinase activity"/>
    <property type="evidence" value="ECO:0007669"/>
    <property type="project" value="UniProtKB-KW"/>
</dbReference>
<dbReference type="InterPro" id="IPR002575">
    <property type="entry name" value="Aminoglycoside_PTrfase"/>
</dbReference>
<keyword evidence="3" id="KW-1185">Reference proteome</keyword>
<protein>
    <submittedName>
        <fullName evidence="2">Fructosamine-3-kinase</fullName>
    </submittedName>
</protein>
<reference evidence="2 3" key="1">
    <citation type="submission" date="2017-02" db="EMBL/GenBank/DDBJ databases">
        <authorList>
            <person name="Peterson S.W."/>
        </authorList>
    </citation>
    <scope>NUCLEOTIDE SEQUENCE [LARGE SCALE GENOMIC DNA]</scope>
    <source>
        <strain evidence="2 3">ATCC 51222</strain>
    </source>
</reference>
<dbReference type="InterPro" id="IPR011009">
    <property type="entry name" value="Kinase-like_dom_sf"/>
</dbReference>
<evidence type="ECO:0000313" key="2">
    <source>
        <dbReference type="EMBL" id="SJZ42229.1"/>
    </source>
</evidence>
<name>A0A1T4KIH8_9FIRM</name>
<dbReference type="EMBL" id="FUWW01000004">
    <property type="protein sequence ID" value="SJZ42229.1"/>
    <property type="molecule type" value="Genomic_DNA"/>
</dbReference>
<dbReference type="Proteomes" id="UP000190657">
    <property type="component" value="Unassembled WGS sequence"/>
</dbReference>
<dbReference type="InterPro" id="IPR051678">
    <property type="entry name" value="AGP_Transferase"/>
</dbReference>